<keyword evidence="3" id="KW-1185">Reference proteome</keyword>
<evidence type="ECO:0000313" key="2">
    <source>
        <dbReference type="EnsemblPlants" id="PGSC0003DMT400088662"/>
    </source>
</evidence>
<organism evidence="2 3">
    <name type="scientific">Solanum tuberosum</name>
    <name type="common">Potato</name>
    <dbReference type="NCBI Taxonomy" id="4113"/>
    <lineage>
        <taxon>Eukaryota</taxon>
        <taxon>Viridiplantae</taxon>
        <taxon>Streptophyta</taxon>
        <taxon>Embryophyta</taxon>
        <taxon>Tracheophyta</taxon>
        <taxon>Spermatophyta</taxon>
        <taxon>Magnoliopsida</taxon>
        <taxon>eudicotyledons</taxon>
        <taxon>Gunneridae</taxon>
        <taxon>Pentapetalae</taxon>
        <taxon>asterids</taxon>
        <taxon>lamiids</taxon>
        <taxon>Solanales</taxon>
        <taxon>Solanaceae</taxon>
        <taxon>Solanoideae</taxon>
        <taxon>Solaneae</taxon>
        <taxon>Solanum</taxon>
    </lineage>
</organism>
<dbReference type="PaxDb" id="4113-PGSC0003DMT400088662"/>
<dbReference type="HOGENOM" id="CLU_106060_2_1_1"/>
<dbReference type="AlphaFoldDB" id="M1DGG4"/>
<dbReference type="InParanoid" id="M1DGG4"/>
<evidence type="ECO:0000313" key="3">
    <source>
        <dbReference type="Proteomes" id="UP000011115"/>
    </source>
</evidence>
<keyword evidence="1" id="KW-0472">Membrane</keyword>
<keyword evidence="1" id="KW-1133">Transmembrane helix</keyword>
<proteinExistence type="predicted"/>
<keyword evidence="1" id="KW-0812">Transmembrane</keyword>
<accession>M1DGG4</accession>
<dbReference type="Proteomes" id="UP000011115">
    <property type="component" value="Unassembled WGS sequence"/>
</dbReference>
<reference evidence="3" key="1">
    <citation type="journal article" date="2011" name="Nature">
        <title>Genome sequence and analysis of the tuber crop potato.</title>
        <authorList>
            <consortium name="The Potato Genome Sequencing Consortium"/>
        </authorList>
    </citation>
    <scope>NUCLEOTIDE SEQUENCE [LARGE SCALE GENOMIC DNA]</scope>
    <source>
        <strain evidence="3">cv. DM1-3 516 R44</strain>
    </source>
</reference>
<dbReference type="Gramene" id="PGSC0003DMT400088662">
    <property type="protein sequence ID" value="PGSC0003DMT400088662"/>
    <property type="gene ID" value="PGSC0003DMG400038233"/>
</dbReference>
<evidence type="ECO:0000256" key="1">
    <source>
        <dbReference type="SAM" id="Phobius"/>
    </source>
</evidence>
<protein>
    <submittedName>
        <fullName evidence="2">Uncharacterized protein</fullName>
    </submittedName>
</protein>
<feature type="transmembrane region" description="Helical" evidence="1">
    <location>
        <begin position="122"/>
        <end position="140"/>
    </location>
</feature>
<sequence>MEVEFATAVAARAANAALDAELAAKMTKYDVINEETAAVRKKRDAFRSHGESTLSSAKRPQTVVPKVPDLKLLKKIQGRKLSIGLLFRDGGKKGMRKPPSNHMSLPPVINATIRRRMAWVEAHFIFSKLYCLFFTFLVIFKK</sequence>
<reference evidence="2" key="2">
    <citation type="submission" date="2015-06" db="UniProtKB">
        <authorList>
            <consortium name="EnsemblPlants"/>
        </authorList>
    </citation>
    <scope>IDENTIFICATION</scope>
    <source>
        <strain evidence="2">DM1-3 516 R44</strain>
    </source>
</reference>
<dbReference type="EnsemblPlants" id="PGSC0003DMT400088662">
    <property type="protein sequence ID" value="PGSC0003DMT400088662"/>
    <property type="gene ID" value="PGSC0003DMG400038233"/>
</dbReference>
<name>M1DGG4_SOLTU</name>